<dbReference type="EMBL" id="CAEMXZ010000117">
    <property type="protein sequence ID" value="CAB4324217.1"/>
    <property type="molecule type" value="Genomic_DNA"/>
</dbReference>
<gene>
    <name evidence="1" type="ORF">UFOPK1392_01982</name>
    <name evidence="2" type="ORF">UFOPK3733_01926</name>
</gene>
<dbReference type="EMBL" id="CAFBNC010000132">
    <property type="protein sequence ID" value="CAB4951847.1"/>
    <property type="molecule type" value="Genomic_DNA"/>
</dbReference>
<sequence length="57" mass="5570">MTAEPPSELGAIQSSTIVPAFGLLADTAGAVGTVRAALADVTAKDTPSTVIAATETL</sequence>
<dbReference type="AlphaFoldDB" id="A0A6J7K8P9"/>
<evidence type="ECO:0000313" key="2">
    <source>
        <dbReference type="EMBL" id="CAB4951847.1"/>
    </source>
</evidence>
<accession>A0A6J7K8P9</accession>
<proteinExistence type="predicted"/>
<organism evidence="2">
    <name type="scientific">freshwater metagenome</name>
    <dbReference type="NCBI Taxonomy" id="449393"/>
    <lineage>
        <taxon>unclassified sequences</taxon>
        <taxon>metagenomes</taxon>
        <taxon>ecological metagenomes</taxon>
    </lineage>
</organism>
<name>A0A6J7K8P9_9ZZZZ</name>
<protein>
    <submittedName>
        <fullName evidence="2">Unannotated protein</fullName>
    </submittedName>
</protein>
<reference evidence="2" key="1">
    <citation type="submission" date="2020-05" db="EMBL/GenBank/DDBJ databases">
        <authorList>
            <person name="Chiriac C."/>
            <person name="Salcher M."/>
            <person name="Ghai R."/>
            <person name="Kavagutti S V."/>
        </authorList>
    </citation>
    <scope>NUCLEOTIDE SEQUENCE</scope>
</reference>
<evidence type="ECO:0000313" key="1">
    <source>
        <dbReference type="EMBL" id="CAB4324217.1"/>
    </source>
</evidence>